<evidence type="ECO:0008006" key="5">
    <source>
        <dbReference type="Google" id="ProtNLM"/>
    </source>
</evidence>
<organism evidence="3 4">
    <name type="scientific">Flavobacterium frigoris (strain PS1)</name>
    <dbReference type="NCBI Taxonomy" id="1086011"/>
    <lineage>
        <taxon>Bacteria</taxon>
        <taxon>Pseudomonadati</taxon>
        <taxon>Bacteroidota</taxon>
        <taxon>Flavobacteriia</taxon>
        <taxon>Flavobacteriales</taxon>
        <taxon>Flavobacteriaceae</taxon>
        <taxon>Flavobacterium</taxon>
    </lineage>
</organism>
<reference evidence="3 4" key="1">
    <citation type="journal article" date="2014" name="Acta Crystallogr. D">
        <title>Structure-based characterization and antifreeze properties of a hyperactive ice-binding protein from the Antarctic bacterium Flavobacterium frigoris PS1.</title>
        <authorList>
            <person name="Do H."/>
            <person name="Kim S.J."/>
            <person name="Kim H.J."/>
            <person name="Lee J.H."/>
        </authorList>
    </citation>
    <scope>NUCLEOTIDE SEQUENCE [LARGE SCALE GENOMIC DNA]</scope>
    <source>
        <strain evidence="3 4">PS1</strain>
    </source>
</reference>
<dbReference type="PATRIC" id="fig|1086011.3.peg.2022"/>
<evidence type="ECO:0000313" key="4">
    <source>
        <dbReference type="Proteomes" id="UP000005566"/>
    </source>
</evidence>
<keyword evidence="4" id="KW-1185">Reference proteome</keyword>
<sequence>MKTLKLIAVGIILLVSSTSNAQLSISLNIGTAPVYHNSANVTVGYYYMPDIQSYYDVRANQYIYLERGNWKRSRTLPNQYRRYDINNGYKVALNDYRGNRPYTNYNNDKTRYYVGYRGENQRTVQYQNDKRAHYNKKELKNSKNNRYANNSNQNGRDKNDHKGYDRR</sequence>
<evidence type="ECO:0000256" key="1">
    <source>
        <dbReference type="SAM" id="MobiDB-lite"/>
    </source>
</evidence>
<feature type="compositionally biased region" description="Basic and acidic residues" evidence="1">
    <location>
        <begin position="155"/>
        <end position="167"/>
    </location>
</feature>
<dbReference type="RefSeq" id="WP_007138247.1">
    <property type="nucleotide sequence ID" value="NZ_AHKF01000018.1"/>
</dbReference>
<dbReference type="eggNOG" id="ENOG502ZZ4V">
    <property type="taxonomic scope" value="Bacteria"/>
</dbReference>
<dbReference type="Proteomes" id="UP000005566">
    <property type="component" value="Unassembled WGS sequence"/>
</dbReference>
<comment type="caution">
    <text evidence="3">The sequence shown here is derived from an EMBL/GenBank/DDBJ whole genome shotgun (WGS) entry which is preliminary data.</text>
</comment>
<feature type="region of interest" description="Disordered" evidence="1">
    <location>
        <begin position="139"/>
        <end position="167"/>
    </location>
</feature>
<protein>
    <recommendedName>
        <fullName evidence="5">Secreted protein</fullName>
    </recommendedName>
</protein>
<dbReference type="OrthoDB" id="799522at2"/>
<evidence type="ECO:0000313" key="3">
    <source>
        <dbReference type="EMBL" id="EIA08348.1"/>
    </source>
</evidence>
<feature type="chain" id="PRO_5003610014" description="Secreted protein" evidence="2">
    <location>
        <begin position="22"/>
        <end position="167"/>
    </location>
</feature>
<keyword evidence="2" id="KW-0732">Signal</keyword>
<dbReference type="STRING" id="1086011.HJ01_02070"/>
<accession>H7FTE4</accession>
<feature type="signal peptide" evidence="2">
    <location>
        <begin position="1"/>
        <end position="21"/>
    </location>
</feature>
<dbReference type="AlphaFoldDB" id="H7FTE4"/>
<name>H7FTE4_FLAFP</name>
<proteinExistence type="predicted"/>
<dbReference type="EMBL" id="AHKF01000018">
    <property type="protein sequence ID" value="EIA08348.1"/>
    <property type="molecule type" value="Genomic_DNA"/>
</dbReference>
<gene>
    <name evidence="3" type="ORF">HJ01_02070</name>
</gene>
<feature type="compositionally biased region" description="Low complexity" evidence="1">
    <location>
        <begin position="142"/>
        <end position="154"/>
    </location>
</feature>
<evidence type="ECO:0000256" key="2">
    <source>
        <dbReference type="SAM" id="SignalP"/>
    </source>
</evidence>